<proteinExistence type="predicted"/>
<dbReference type="GO" id="GO:0003684">
    <property type="term" value="F:damaged DNA binding"/>
    <property type="evidence" value="ECO:0007669"/>
    <property type="project" value="TreeGrafter"/>
</dbReference>
<evidence type="ECO:0000313" key="1">
    <source>
        <dbReference type="EMBL" id="JAP93213.1"/>
    </source>
</evidence>
<dbReference type="AlphaFoldDB" id="A0A146K8R8"/>
<reference evidence="1" key="1">
    <citation type="submission" date="2015-07" db="EMBL/GenBank/DDBJ databases">
        <title>Adaptation to a free-living lifestyle via gene acquisitions in the diplomonad Trepomonas sp. PC1.</title>
        <authorList>
            <person name="Xu F."/>
            <person name="Jerlstrom-Hultqvist J."/>
            <person name="Kolisko M."/>
            <person name="Simpson A.G.B."/>
            <person name="Roger A.J."/>
            <person name="Svard S.G."/>
            <person name="Andersson J.O."/>
        </authorList>
    </citation>
    <scope>NUCLEOTIDE SEQUENCE</scope>
    <source>
        <strain evidence="1">PC1</strain>
    </source>
</reference>
<sequence>NIQIDRFDIAQDIYVTKYYLSHMHTENMSGLLKKSDITVSCSAQTAKLLKSCGYVCKTSEMDLNKFYGFPTYKPDYYVMLIDANHCFGSVMFLFKDPNNGKFTIYTGDFNYSEEKAEYYKKFQQYLNSPLKIYMDLTHRENKLVFNYPVTELAKQIRNQMKIQQMNEINTKFVIYCPNLGYEKELLLLIKELSLRLLIIEETKRGFIKAIDDQYKNHFIEPMGHFVDSKIVLQENGVVAPDYYDSQRLKQWIEDNQDKDFVFVKFQPTKELKISIQTVKFSKRVELVVPISDHTLAAHLEQFMKQFNIKDPVDISVHLKMVQKTEQQHKSQNFKNFQNTVYVRK</sequence>
<dbReference type="EMBL" id="GDID01003393">
    <property type="protein sequence ID" value="JAP93213.1"/>
    <property type="molecule type" value="Transcribed_RNA"/>
</dbReference>
<dbReference type="PANTHER" id="PTHR23240:SF6">
    <property type="entry name" value="DNA CROSS-LINK REPAIR 1A PROTEIN"/>
    <property type="match status" value="1"/>
</dbReference>
<dbReference type="SUPFAM" id="SSF56281">
    <property type="entry name" value="Metallo-hydrolase/oxidoreductase"/>
    <property type="match status" value="1"/>
</dbReference>
<protein>
    <submittedName>
        <fullName evidence="1">Uncharacterized protein</fullName>
    </submittedName>
</protein>
<dbReference type="GO" id="GO:0035312">
    <property type="term" value="F:5'-3' DNA exonuclease activity"/>
    <property type="evidence" value="ECO:0007669"/>
    <property type="project" value="TreeGrafter"/>
</dbReference>
<dbReference type="PANTHER" id="PTHR23240">
    <property type="entry name" value="DNA CROSS-LINK REPAIR PROTEIN PSO2/SNM1-RELATED"/>
    <property type="match status" value="1"/>
</dbReference>
<accession>A0A146K8R8</accession>
<gene>
    <name evidence="1" type="ORF">TPC1_14594</name>
</gene>
<name>A0A146K8R8_9EUKA</name>
<dbReference type="GO" id="GO:0036297">
    <property type="term" value="P:interstrand cross-link repair"/>
    <property type="evidence" value="ECO:0007669"/>
    <property type="project" value="TreeGrafter"/>
</dbReference>
<dbReference type="InterPro" id="IPR036866">
    <property type="entry name" value="RibonucZ/Hydroxyglut_hydro"/>
</dbReference>
<dbReference type="Gene3D" id="3.40.50.12650">
    <property type="match status" value="1"/>
</dbReference>
<feature type="non-terminal residue" evidence="1">
    <location>
        <position position="1"/>
    </location>
</feature>
<dbReference type="Gene3D" id="3.60.15.10">
    <property type="entry name" value="Ribonuclease Z/Hydroxyacylglutathione hydrolase-like"/>
    <property type="match status" value="1"/>
</dbReference>
<organism evidence="1">
    <name type="scientific">Trepomonas sp. PC1</name>
    <dbReference type="NCBI Taxonomy" id="1076344"/>
    <lineage>
        <taxon>Eukaryota</taxon>
        <taxon>Metamonada</taxon>
        <taxon>Diplomonadida</taxon>
        <taxon>Hexamitidae</taxon>
        <taxon>Hexamitinae</taxon>
        <taxon>Trepomonas</taxon>
    </lineage>
</organism>
<dbReference type="GO" id="GO:0006303">
    <property type="term" value="P:double-strand break repair via nonhomologous end joining"/>
    <property type="evidence" value="ECO:0007669"/>
    <property type="project" value="TreeGrafter"/>
</dbReference>